<accession>A0A846YCE7</accession>
<evidence type="ECO:0000259" key="1">
    <source>
        <dbReference type="Pfam" id="PF14243"/>
    </source>
</evidence>
<comment type="caution">
    <text evidence="2">The sequence shown here is derived from an EMBL/GenBank/DDBJ whole genome shotgun (WGS) entry which is preliminary data.</text>
</comment>
<feature type="domain" description="ATP-grasp" evidence="1">
    <location>
        <begin position="131"/>
        <end position="278"/>
    </location>
</feature>
<name>A0A846YCE7_9NOCA</name>
<dbReference type="InterPro" id="IPR025643">
    <property type="entry name" value="R2K_3"/>
</dbReference>
<sequence length="295" mass="32702">MILLVPADSLRPRRPDDHFAAEAQAARALGIDVALVDHDRITRPGGAEEAVRRVHAEGIAVYRGWMVRSERYAEFADALRRRNIVLRTTPDQYRRAHELPGWYAELSDLTPRSVWTTGTARAEFDRARQRLGAGPAVLRDYTKSMKHYWNDAAFMPETGDDAAAWRVASRFRELRGVDLTGGFVLRAYEPFISAEIRTWWIGGSCHLIGPHPDSPEETPSPGFEAAIAQQPIRDLGLPFVTADFALRADGTWRLIELGDGQVSDRPRTIPPETLVGALRDEFAPAGPGSAAPGNE</sequence>
<dbReference type="Proteomes" id="UP000570678">
    <property type="component" value="Unassembled WGS sequence"/>
</dbReference>
<dbReference type="Pfam" id="PF14243">
    <property type="entry name" value="R2K_3"/>
    <property type="match status" value="1"/>
</dbReference>
<dbReference type="AlphaFoldDB" id="A0A846YCE7"/>
<dbReference type="RefSeq" id="WP_062970794.1">
    <property type="nucleotide sequence ID" value="NZ_JAAXOT010000001.1"/>
</dbReference>
<reference evidence="2 3" key="1">
    <citation type="submission" date="2020-04" db="EMBL/GenBank/DDBJ databases">
        <title>MicrobeNet Type strains.</title>
        <authorList>
            <person name="Nicholson A.C."/>
        </authorList>
    </citation>
    <scope>NUCLEOTIDE SEQUENCE [LARGE SCALE GENOMIC DNA]</scope>
    <source>
        <strain evidence="2 3">JCM 3332</strain>
    </source>
</reference>
<evidence type="ECO:0000313" key="2">
    <source>
        <dbReference type="EMBL" id="NKY54858.1"/>
    </source>
</evidence>
<evidence type="ECO:0000313" key="3">
    <source>
        <dbReference type="Proteomes" id="UP000570678"/>
    </source>
</evidence>
<gene>
    <name evidence="2" type="ORF">HGA15_01525</name>
</gene>
<organism evidence="2 3">
    <name type="scientific">Nocardia flavorosea</name>
    <dbReference type="NCBI Taxonomy" id="53429"/>
    <lineage>
        <taxon>Bacteria</taxon>
        <taxon>Bacillati</taxon>
        <taxon>Actinomycetota</taxon>
        <taxon>Actinomycetes</taxon>
        <taxon>Mycobacteriales</taxon>
        <taxon>Nocardiaceae</taxon>
        <taxon>Nocardia</taxon>
    </lineage>
</organism>
<keyword evidence="3" id="KW-1185">Reference proteome</keyword>
<proteinExistence type="predicted"/>
<protein>
    <submittedName>
        <fullName evidence="2">ATP-grasp domain-containing protein</fullName>
    </submittedName>
</protein>
<dbReference type="EMBL" id="JAAXOT010000001">
    <property type="protein sequence ID" value="NKY54858.1"/>
    <property type="molecule type" value="Genomic_DNA"/>
</dbReference>